<evidence type="ECO:0000313" key="3">
    <source>
        <dbReference type="Proteomes" id="UP000235371"/>
    </source>
</evidence>
<dbReference type="GO" id="GO:0003676">
    <property type="term" value="F:nucleic acid binding"/>
    <property type="evidence" value="ECO:0007669"/>
    <property type="project" value="InterPro"/>
</dbReference>
<evidence type="ECO:0008006" key="4">
    <source>
        <dbReference type="Google" id="ProtNLM"/>
    </source>
</evidence>
<feature type="region of interest" description="Disordered" evidence="1">
    <location>
        <begin position="19"/>
        <end position="72"/>
    </location>
</feature>
<dbReference type="AlphaFoldDB" id="A0A2J6SUQ9"/>
<dbReference type="GeneID" id="36586555"/>
<dbReference type="Proteomes" id="UP000235371">
    <property type="component" value="Unassembled WGS sequence"/>
</dbReference>
<name>A0A2J6SUQ9_9HELO</name>
<dbReference type="InterPro" id="IPR012677">
    <property type="entry name" value="Nucleotide-bd_a/b_plait_sf"/>
</dbReference>
<dbReference type="InterPro" id="IPR035979">
    <property type="entry name" value="RBD_domain_sf"/>
</dbReference>
<reference evidence="2 3" key="1">
    <citation type="submission" date="2016-04" db="EMBL/GenBank/DDBJ databases">
        <title>A degradative enzymes factory behind the ericoid mycorrhizal symbiosis.</title>
        <authorList>
            <consortium name="DOE Joint Genome Institute"/>
            <person name="Martino E."/>
            <person name="Morin E."/>
            <person name="Grelet G."/>
            <person name="Kuo A."/>
            <person name="Kohler A."/>
            <person name="Daghino S."/>
            <person name="Barry K."/>
            <person name="Choi C."/>
            <person name="Cichocki N."/>
            <person name="Clum A."/>
            <person name="Copeland A."/>
            <person name="Hainaut M."/>
            <person name="Haridas S."/>
            <person name="Labutti K."/>
            <person name="Lindquist E."/>
            <person name="Lipzen A."/>
            <person name="Khouja H.-R."/>
            <person name="Murat C."/>
            <person name="Ohm R."/>
            <person name="Olson A."/>
            <person name="Spatafora J."/>
            <person name="Veneault-Fourrey C."/>
            <person name="Henrissat B."/>
            <person name="Grigoriev I."/>
            <person name="Martin F."/>
            <person name="Perotto S."/>
        </authorList>
    </citation>
    <scope>NUCLEOTIDE SEQUENCE [LARGE SCALE GENOMIC DNA]</scope>
    <source>
        <strain evidence="2 3">E</strain>
    </source>
</reference>
<accession>A0A2J6SUQ9</accession>
<gene>
    <name evidence="2" type="ORF">K444DRAFT_597404</name>
</gene>
<protein>
    <recommendedName>
        <fullName evidence="4">RRM domain-containing protein</fullName>
    </recommendedName>
</protein>
<organism evidence="2 3">
    <name type="scientific">Hyaloscypha bicolor E</name>
    <dbReference type="NCBI Taxonomy" id="1095630"/>
    <lineage>
        <taxon>Eukaryota</taxon>
        <taxon>Fungi</taxon>
        <taxon>Dikarya</taxon>
        <taxon>Ascomycota</taxon>
        <taxon>Pezizomycotina</taxon>
        <taxon>Leotiomycetes</taxon>
        <taxon>Helotiales</taxon>
        <taxon>Hyaloscyphaceae</taxon>
        <taxon>Hyaloscypha</taxon>
        <taxon>Hyaloscypha bicolor</taxon>
    </lineage>
</organism>
<dbReference type="OrthoDB" id="336240at2759"/>
<evidence type="ECO:0000256" key="1">
    <source>
        <dbReference type="SAM" id="MobiDB-lite"/>
    </source>
</evidence>
<keyword evidence="3" id="KW-1185">Reference proteome</keyword>
<sequence>MLSLLGSSAGDSKALATISENDPFVGPPRSRAATVHNNPFAPKPQASPYAPGSRLIGPPSGPSPHLRALTSGGSRLPSLEEALDPNNFPFIEMCRLGREETFGVIKIKNIPYGVTRPEILAFLGRNARIINEQEYEPVHIVMERVTSKTLDCYVEFINLNEAVNAVNRFETNRAGNRGGRLGSRHVECELSSQEQLMKDLFPKAKNVAWQGSRPIIIPNDPNDRYNSGFQGFISKEELVMLVKHVEAPQRSPFSKECPQRPFECLISTLLKYPWYMVDHITINDRYLLHKATIELIKLLKERIDSETDPVNLNNQLFKRVWRAALKCPGFTPCMKDDVVYVCDIDDSTALELGVAPYAVWWKPLFTIGHKPDIPTDTLMWYIAIIREHLDRKKAYVSLAERAARNEGNELPKLFGDLDKLIERPEGWGNMTLGQVARYEWTAVEQVLREILTPALEGRK</sequence>
<dbReference type="EMBL" id="KZ613859">
    <property type="protein sequence ID" value="PMD54506.1"/>
    <property type="molecule type" value="Genomic_DNA"/>
</dbReference>
<dbReference type="Gene3D" id="3.30.70.330">
    <property type="match status" value="1"/>
</dbReference>
<proteinExistence type="predicted"/>
<dbReference type="InParanoid" id="A0A2J6SUQ9"/>
<dbReference type="STRING" id="1095630.A0A2J6SUQ9"/>
<dbReference type="SUPFAM" id="SSF54928">
    <property type="entry name" value="RNA-binding domain, RBD"/>
    <property type="match status" value="1"/>
</dbReference>
<evidence type="ECO:0000313" key="2">
    <source>
        <dbReference type="EMBL" id="PMD54506.1"/>
    </source>
</evidence>
<dbReference type="RefSeq" id="XP_024731410.1">
    <property type="nucleotide sequence ID" value="XM_024878478.1"/>
</dbReference>